<accession>A0ABD2YUE7</accession>
<keyword evidence="4" id="KW-1185">Reference proteome</keyword>
<dbReference type="InterPro" id="IPR036397">
    <property type="entry name" value="RNaseH_sf"/>
</dbReference>
<dbReference type="SUPFAM" id="SSF53098">
    <property type="entry name" value="Ribonuclease H-like"/>
    <property type="match status" value="1"/>
</dbReference>
<sequence length="178" mass="20248">MSDRQKGLVETFEDLFPGVEHRFCVRHLYANFKLRFKDKALRDILWAAARAHLPKQWQSWKPPPSNFIKLNTDGSALGNPGCAGTGGVFKNEDGDWLLGFSRKIGFTSNNTSEAWASTESLNLAVQSNFFNNLIIEIDSNCCKRILRTVTYCLLLFIMADYCLISYRMLSFNAHTENP</sequence>
<feature type="transmembrane region" description="Helical" evidence="1">
    <location>
        <begin position="149"/>
        <end position="169"/>
    </location>
</feature>
<dbReference type="EMBL" id="JBJUIK010000012">
    <property type="protein sequence ID" value="KAL3510972.1"/>
    <property type="molecule type" value="Genomic_DNA"/>
</dbReference>
<dbReference type="Pfam" id="PF13456">
    <property type="entry name" value="RVT_3"/>
    <property type="match status" value="1"/>
</dbReference>
<keyword evidence="1" id="KW-1133">Transmembrane helix</keyword>
<gene>
    <name evidence="3" type="ORF">ACH5RR_030373</name>
</gene>
<protein>
    <recommendedName>
        <fullName evidence="2">RNase H type-1 domain-containing protein</fullName>
    </recommendedName>
</protein>
<dbReference type="PANTHER" id="PTHR47723">
    <property type="entry name" value="OS05G0353850 PROTEIN"/>
    <property type="match status" value="1"/>
</dbReference>
<organism evidence="3 4">
    <name type="scientific">Cinchona calisaya</name>
    <dbReference type="NCBI Taxonomy" id="153742"/>
    <lineage>
        <taxon>Eukaryota</taxon>
        <taxon>Viridiplantae</taxon>
        <taxon>Streptophyta</taxon>
        <taxon>Embryophyta</taxon>
        <taxon>Tracheophyta</taxon>
        <taxon>Spermatophyta</taxon>
        <taxon>Magnoliopsida</taxon>
        <taxon>eudicotyledons</taxon>
        <taxon>Gunneridae</taxon>
        <taxon>Pentapetalae</taxon>
        <taxon>asterids</taxon>
        <taxon>lamiids</taxon>
        <taxon>Gentianales</taxon>
        <taxon>Rubiaceae</taxon>
        <taxon>Cinchonoideae</taxon>
        <taxon>Cinchoneae</taxon>
        <taxon>Cinchona</taxon>
    </lineage>
</organism>
<feature type="domain" description="RNase H type-1" evidence="2">
    <location>
        <begin position="71"/>
        <end position="141"/>
    </location>
</feature>
<name>A0ABD2YUE7_9GENT</name>
<dbReference type="AlphaFoldDB" id="A0ABD2YUE7"/>
<proteinExistence type="predicted"/>
<evidence type="ECO:0000256" key="1">
    <source>
        <dbReference type="SAM" id="Phobius"/>
    </source>
</evidence>
<reference evidence="3 4" key="1">
    <citation type="submission" date="2024-11" db="EMBL/GenBank/DDBJ databases">
        <title>A near-complete genome assembly of Cinchona calisaya.</title>
        <authorList>
            <person name="Lian D.C."/>
            <person name="Zhao X.W."/>
            <person name="Wei L."/>
        </authorList>
    </citation>
    <scope>NUCLEOTIDE SEQUENCE [LARGE SCALE GENOMIC DNA]</scope>
    <source>
        <tissue evidence="3">Nenye</tissue>
    </source>
</reference>
<dbReference type="PANTHER" id="PTHR47723:SF19">
    <property type="entry name" value="POLYNUCLEOTIDYL TRANSFERASE, RIBONUCLEASE H-LIKE SUPERFAMILY PROTEIN"/>
    <property type="match status" value="1"/>
</dbReference>
<dbReference type="Proteomes" id="UP001630127">
    <property type="component" value="Unassembled WGS sequence"/>
</dbReference>
<evidence type="ECO:0000259" key="2">
    <source>
        <dbReference type="Pfam" id="PF13456"/>
    </source>
</evidence>
<dbReference type="Gene3D" id="3.30.420.10">
    <property type="entry name" value="Ribonuclease H-like superfamily/Ribonuclease H"/>
    <property type="match status" value="1"/>
</dbReference>
<dbReference type="InterPro" id="IPR053151">
    <property type="entry name" value="RNase_H-like"/>
</dbReference>
<dbReference type="InterPro" id="IPR002156">
    <property type="entry name" value="RNaseH_domain"/>
</dbReference>
<dbReference type="CDD" id="cd06222">
    <property type="entry name" value="RNase_H_like"/>
    <property type="match status" value="1"/>
</dbReference>
<keyword evidence="1" id="KW-0812">Transmembrane</keyword>
<evidence type="ECO:0000313" key="3">
    <source>
        <dbReference type="EMBL" id="KAL3510972.1"/>
    </source>
</evidence>
<evidence type="ECO:0000313" key="4">
    <source>
        <dbReference type="Proteomes" id="UP001630127"/>
    </source>
</evidence>
<dbReference type="InterPro" id="IPR044730">
    <property type="entry name" value="RNase_H-like_dom_plant"/>
</dbReference>
<keyword evidence="1" id="KW-0472">Membrane</keyword>
<dbReference type="InterPro" id="IPR012337">
    <property type="entry name" value="RNaseH-like_sf"/>
</dbReference>
<comment type="caution">
    <text evidence="3">The sequence shown here is derived from an EMBL/GenBank/DDBJ whole genome shotgun (WGS) entry which is preliminary data.</text>
</comment>